<dbReference type="OrthoDB" id="5910252at2759"/>
<dbReference type="PANTHER" id="PTHR21503:SF52">
    <property type="entry name" value="F-BOX DOMAIN-CONTAINING PROTEIN"/>
    <property type="match status" value="1"/>
</dbReference>
<organism evidence="2 3">
    <name type="scientific">Caenorhabditis nigoni</name>
    <dbReference type="NCBI Taxonomy" id="1611254"/>
    <lineage>
        <taxon>Eukaryota</taxon>
        <taxon>Metazoa</taxon>
        <taxon>Ecdysozoa</taxon>
        <taxon>Nematoda</taxon>
        <taxon>Chromadorea</taxon>
        <taxon>Rhabditida</taxon>
        <taxon>Rhabditina</taxon>
        <taxon>Rhabditomorpha</taxon>
        <taxon>Rhabditoidea</taxon>
        <taxon>Rhabditidae</taxon>
        <taxon>Peloderinae</taxon>
        <taxon>Caenorhabditis</taxon>
    </lineage>
</organism>
<evidence type="ECO:0000313" key="2">
    <source>
        <dbReference type="EMBL" id="PIC14138.1"/>
    </source>
</evidence>
<protein>
    <recommendedName>
        <fullName evidence="1">F-box domain-containing protein</fullName>
    </recommendedName>
</protein>
<evidence type="ECO:0000259" key="1">
    <source>
        <dbReference type="PROSITE" id="PS50181"/>
    </source>
</evidence>
<dbReference type="AlphaFoldDB" id="A0A2G5SGD6"/>
<accession>A0A2G5SGD6</accession>
<evidence type="ECO:0000313" key="3">
    <source>
        <dbReference type="Proteomes" id="UP000230233"/>
    </source>
</evidence>
<proteinExistence type="predicted"/>
<dbReference type="Pfam" id="PF07735">
    <property type="entry name" value="FBA_2"/>
    <property type="match status" value="1"/>
</dbReference>
<gene>
    <name evidence="2" type="ORF">B9Z55_027152</name>
</gene>
<feature type="domain" description="F-box" evidence="1">
    <location>
        <begin position="2"/>
        <end position="34"/>
    </location>
</feature>
<dbReference type="PROSITE" id="PS50181">
    <property type="entry name" value="FBOX"/>
    <property type="match status" value="1"/>
</dbReference>
<reference evidence="3" key="1">
    <citation type="submission" date="2017-10" db="EMBL/GenBank/DDBJ databases">
        <title>Rapid genome shrinkage in a self-fertile nematode reveals novel sperm competition proteins.</title>
        <authorList>
            <person name="Yin D."/>
            <person name="Schwarz E.M."/>
            <person name="Thomas C.G."/>
            <person name="Felde R.L."/>
            <person name="Korf I.F."/>
            <person name="Cutter A.D."/>
            <person name="Schartner C.M."/>
            <person name="Ralston E.J."/>
            <person name="Meyer B.J."/>
            <person name="Haag E.S."/>
        </authorList>
    </citation>
    <scope>NUCLEOTIDE SEQUENCE [LARGE SCALE GENOMIC DNA]</scope>
    <source>
        <strain evidence="3">JU1422</strain>
    </source>
</reference>
<comment type="caution">
    <text evidence="2">The sequence shown here is derived from an EMBL/GenBank/DDBJ whole genome shotgun (WGS) entry which is preliminary data.</text>
</comment>
<dbReference type="InterPro" id="IPR012885">
    <property type="entry name" value="F-box_Sdz-33"/>
</dbReference>
<dbReference type="InterPro" id="IPR001810">
    <property type="entry name" value="F-box_dom"/>
</dbReference>
<dbReference type="EMBL" id="PDUG01000008">
    <property type="protein sequence ID" value="PIC14138.1"/>
    <property type="molecule type" value="Genomic_DNA"/>
</dbReference>
<dbReference type="Proteomes" id="UP000230233">
    <property type="component" value="Unassembled WGS sequence"/>
</dbReference>
<name>A0A2G5SGD6_9PELO</name>
<dbReference type="PANTHER" id="PTHR21503">
    <property type="entry name" value="F-BOX-CONTAINING HYPOTHETICAL PROTEIN C.ELEGANS"/>
    <property type="match status" value="1"/>
</dbReference>
<keyword evidence="3" id="KW-1185">Reference proteome</keyword>
<sequence length="336" mass="38979">MPIDLLKFPNDLLREVFRLCDPFDLYILSKCSKKCSQRSTTLGRPKKWEISFWGWDELDVSIEDSHYYFIQTNNPEDYFKTELGRHTNKMDIEFPNGGGVDVFIHLIDIFGIRIVDSLEITHGSIAIFSKLAEVLVDRQMEIEFFAIGHIEQVQDVVNFAPTLSQMNITEEFRCFLKFPPDFHFNLVKYPRKMDIDDSSWFTIDELLNCTSVRIELQNSMLSNHDLDLFFRKWKKAGEFPNLRRLEIRSENIDNKSPILEMNLPIENVDNPNLGVLIYGNFSIVNSVRVAKDDGTVGWLKVNVGFCGKLEFLIPDPADYVVNSVVEGIEDNEDDDW</sequence>
<dbReference type="Pfam" id="PF00646">
    <property type="entry name" value="F-box"/>
    <property type="match status" value="1"/>
</dbReference>